<dbReference type="KEGG" id="puo:RZN69_06170"/>
<dbReference type="Proteomes" id="UP001304300">
    <property type="component" value="Chromosome"/>
</dbReference>
<sequence length="225" mass="23654">MMKFFRTTLLTSILFGASFAHAALEIRIDFSNNEGTPGGNWNLIQTGVAPNALTDFNTGSSSGASLSLVTMSTDNGFSVNWTGGNLGGWMEDSAGDDLIGTTSSGQVVIDGLGSTVVQIELVSAWFDNQVSGTYQIDGNNANRTQTGDPVDDPWQGNADGTANYLIWDSITPTLGAVTIDLTNTSNIAGISALRITQVPEPAAWGLMLGFASLALVVVRLRRKSS</sequence>
<keyword evidence="2" id="KW-0732">Signal</keyword>
<evidence type="ECO:0000256" key="1">
    <source>
        <dbReference type="SAM" id="Phobius"/>
    </source>
</evidence>
<evidence type="ECO:0000313" key="3">
    <source>
        <dbReference type="EMBL" id="WOO42671.1"/>
    </source>
</evidence>
<keyword evidence="1" id="KW-0472">Membrane</keyword>
<dbReference type="AlphaFoldDB" id="A0AAQ3LC41"/>
<evidence type="ECO:0000256" key="2">
    <source>
        <dbReference type="SAM" id="SignalP"/>
    </source>
</evidence>
<keyword evidence="4" id="KW-1185">Reference proteome</keyword>
<keyword evidence="1" id="KW-0812">Transmembrane</keyword>
<keyword evidence="1" id="KW-1133">Transmembrane helix</keyword>
<evidence type="ECO:0000313" key="4">
    <source>
        <dbReference type="Proteomes" id="UP001304300"/>
    </source>
</evidence>
<dbReference type="RefSeq" id="WP_317835196.1">
    <property type="nucleotide sequence ID" value="NZ_CP136920.1"/>
</dbReference>
<accession>A0AAQ3LC41</accession>
<proteinExistence type="predicted"/>
<feature type="signal peptide" evidence="2">
    <location>
        <begin position="1"/>
        <end position="22"/>
    </location>
</feature>
<name>A0AAQ3LC41_9BACT</name>
<organism evidence="3 4">
    <name type="scientific">Rubellicoccus peritrichatus</name>
    <dbReference type="NCBI Taxonomy" id="3080537"/>
    <lineage>
        <taxon>Bacteria</taxon>
        <taxon>Pseudomonadati</taxon>
        <taxon>Verrucomicrobiota</taxon>
        <taxon>Opitutia</taxon>
        <taxon>Puniceicoccales</taxon>
        <taxon>Cerasicoccaceae</taxon>
        <taxon>Rubellicoccus</taxon>
    </lineage>
</organism>
<protein>
    <recommendedName>
        <fullName evidence="5">PEP-CTERM protein-sorting domain-containing protein</fullName>
    </recommendedName>
</protein>
<evidence type="ECO:0008006" key="5">
    <source>
        <dbReference type="Google" id="ProtNLM"/>
    </source>
</evidence>
<dbReference type="EMBL" id="CP136920">
    <property type="protein sequence ID" value="WOO42671.1"/>
    <property type="molecule type" value="Genomic_DNA"/>
</dbReference>
<feature type="chain" id="PRO_5043038998" description="PEP-CTERM protein-sorting domain-containing protein" evidence="2">
    <location>
        <begin position="23"/>
        <end position="225"/>
    </location>
</feature>
<feature type="transmembrane region" description="Helical" evidence="1">
    <location>
        <begin position="202"/>
        <end position="220"/>
    </location>
</feature>
<reference evidence="3 4" key="1">
    <citation type="submission" date="2023-10" db="EMBL/GenBank/DDBJ databases">
        <title>Rubellicoccus peritrichatus gen. nov., sp. nov., isolated from an algae of coral reef tank.</title>
        <authorList>
            <person name="Luo J."/>
        </authorList>
    </citation>
    <scope>NUCLEOTIDE SEQUENCE [LARGE SCALE GENOMIC DNA]</scope>
    <source>
        <strain evidence="3 4">CR14</strain>
    </source>
</reference>
<gene>
    <name evidence="3" type="ORF">RZN69_06170</name>
</gene>